<dbReference type="Proteomes" id="UP001218788">
    <property type="component" value="Unassembled WGS sequence"/>
</dbReference>
<keyword evidence="4" id="KW-0812">Transmembrane</keyword>
<dbReference type="EC" id="2.7.7.65" evidence="1"/>
<protein>
    <recommendedName>
        <fullName evidence="1">diguanylate cyclase</fullName>
        <ecNumber evidence="1">2.7.7.65</ecNumber>
    </recommendedName>
</protein>
<feature type="transmembrane region" description="Helical" evidence="4">
    <location>
        <begin position="86"/>
        <end position="109"/>
    </location>
</feature>
<dbReference type="Pfam" id="PF00990">
    <property type="entry name" value="GGDEF"/>
    <property type="match status" value="1"/>
</dbReference>
<dbReference type="PANTHER" id="PTHR45138:SF9">
    <property type="entry name" value="DIGUANYLATE CYCLASE DGCM-RELATED"/>
    <property type="match status" value="1"/>
</dbReference>
<dbReference type="PANTHER" id="PTHR45138">
    <property type="entry name" value="REGULATORY COMPONENTS OF SENSORY TRANSDUCTION SYSTEM"/>
    <property type="match status" value="1"/>
</dbReference>
<sequence>MFDRIFDGSLMPHGHCLLWRGDLLFLHLAGDISTVLAYALIPVGIFYFIHKRKDIEFSWLALLFACFIAFCGASHLIGILNIWHGYYFIEGVIKLLTGIISIVTAIFLWRLMPSFIRIPSIEMLQERNAQLEAVRSELEEVNKTLEEKVKQRTLELERQANTDTVTGIASRYAIIERLQQCYSSFERYRRPFSILMVDIDHFKQVNDTHGHQVGDDVLHELAQCIFNNIRGSDTVGRYGGEEFLVLLPESNAAKSLELAERIRSEIEQLHMVNDIHVTASVGVSTITEGISCDVLISQADKALYAAKKLGRNGVIAYHEDLPNLT</sequence>
<evidence type="ECO:0000259" key="5">
    <source>
        <dbReference type="PROSITE" id="PS50887"/>
    </source>
</evidence>
<keyword evidence="4" id="KW-0472">Membrane</keyword>
<dbReference type="EMBL" id="JAQQXP010000002">
    <property type="protein sequence ID" value="MDC8832004.1"/>
    <property type="molecule type" value="Genomic_DNA"/>
</dbReference>
<feature type="domain" description="GGDEF" evidence="5">
    <location>
        <begin position="190"/>
        <end position="319"/>
    </location>
</feature>
<keyword evidence="3" id="KW-0175">Coiled coil</keyword>
<dbReference type="CDD" id="cd01949">
    <property type="entry name" value="GGDEF"/>
    <property type="match status" value="1"/>
</dbReference>
<dbReference type="SMART" id="SM00267">
    <property type="entry name" value="GGDEF"/>
    <property type="match status" value="1"/>
</dbReference>
<reference evidence="6 7" key="1">
    <citation type="submission" date="2022-10" db="EMBL/GenBank/DDBJ databases">
        <title>Alteromonas sp. chi3 Genome sequencing.</title>
        <authorList>
            <person name="Park S."/>
        </authorList>
    </citation>
    <scope>NUCLEOTIDE SEQUENCE [LARGE SCALE GENOMIC DNA]</scope>
    <source>
        <strain evidence="7">chi3</strain>
    </source>
</reference>
<proteinExistence type="predicted"/>
<accession>A0ABT5L4P1</accession>
<evidence type="ECO:0000256" key="3">
    <source>
        <dbReference type="SAM" id="Coils"/>
    </source>
</evidence>
<name>A0ABT5L4P1_9ALTE</name>
<evidence type="ECO:0000313" key="6">
    <source>
        <dbReference type="EMBL" id="MDC8832004.1"/>
    </source>
</evidence>
<dbReference type="InterPro" id="IPR058544">
    <property type="entry name" value="ETR1_N"/>
</dbReference>
<dbReference type="NCBIfam" id="TIGR00254">
    <property type="entry name" value="GGDEF"/>
    <property type="match status" value="1"/>
</dbReference>
<gene>
    <name evidence="6" type="ORF">OIK42_14695</name>
</gene>
<feature type="transmembrane region" description="Helical" evidence="4">
    <location>
        <begin position="60"/>
        <end position="80"/>
    </location>
</feature>
<feature type="coiled-coil region" evidence="3">
    <location>
        <begin position="121"/>
        <end position="162"/>
    </location>
</feature>
<evidence type="ECO:0000256" key="2">
    <source>
        <dbReference type="ARBA" id="ARBA00034247"/>
    </source>
</evidence>
<feature type="transmembrane region" description="Helical" evidence="4">
    <location>
        <begin position="24"/>
        <end position="48"/>
    </location>
</feature>
<comment type="catalytic activity">
    <reaction evidence="2">
        <text>2 GTP = 3',3'-c-di-GMP + 2 diphosphate</text>
        <dbReference type="Rhea" id="RHEA:24898"/>
        <dbReference type="ChEBI" id="CHEBI:33019"/>
        <dbReference type="ChEBI" id="CHEBI:37565"/>
        <dbReference type="ChEBI" id="CHEBI:58805"/>
        <dbReference type="EC" id="2.7.7.65"/>
    </reaction>
</comment>
<keyword evidence="7" id="KW-1185">Reference proteome</keyword>
<dbReference type="Pfam" id="PF25487">
    <property type="entry name" value="ETR1_N"/>
    <property type="match status" value="1"/>
</dbReference>
<evidence type="ECO:0000256" key="1">
    <source>
        <dbReference type="ARBA" id="ARBA00012528"/>
    </source>
</evidence>
<dbReference type="InterPro" id="IPR043128">
    <property type="entry name" value="Rev_trsase/Diguanyl_cyclase"/>
</dbReference>
<dbReference type="PROSITE" id="PS50887">
    <property type="entry name" value="GGDEF"/>
    <property type="match status" value="1"/>
</dbReference>
<comment type="caution">
    <text evidence="6">The sequence shown here is derived from an EMBL/GenBank/DDBJ whole genome shotgun (WGS) entry which is preliminary data.</text>
</comment>
<dbReference type="SUPFAM" id="SSF55073">
    <property type="entry name" value="Nucleotide cyclase"/>
    <property type="match status" value="1"/>
</dbReference>
<dbReference type="Gene3D" id="3.30.70.270">
    <property type="match status" value="1"/>
</dbReference>
<evidence type="ECO:0000313" key="7">
    <source>
        <dbReference type="Proteomes" id="UP001218788"/>
    </source>
</evidence>
<dbReference type="InterPro" id="IPR050469">
    <property type="entry name" value="Diguanylate_Cyclase"/>
</dbReference>
<keyword evidence="4" id="KW-1133">Transmembrane helix</keyword>
<evidence type="ECO:0000256" key="4">
    <source>
        <dbReference type="SAM" id="Phobius"/>
    </source>
</evidence>
<dbReference type="InterPro" id="IPR029787">
    <property type="entry name" value="Nucleotide_cyclase"/>
</dbReference>
<dbReference type="InterPro" id="IPR000160">
    <property type="entry name" value="GGDEF_dom"/>
</dbReference>
<organism evidence="6 7">
    <name type="scientific">Alteromonas gilva</name>
    <dbReference type="NCBI Taxonomy" id="2987522"/>
    <lineage>
        <taxon>Bacteria</taxon>
        <taxon>Pseudomonadati</taxon>
        <taxon>Pseudomonadota</taxon>
        <taxon>Gammaproteobacteria</taxon>
        <taxon>Alteromonadales</taxon>
        <taxon>Alteromonadaceae</taxon>
        <taxon>Alteromonas/Salinimonas group</taxon>
        <taxon>Alteromonas</taxon>
    </lineage>
</organism>
<dbReference type="RefSeq" id="WP_273641789.1">
    <property type="nucleotide sequence ID" value="NZ_JAQQXP010000002.1"/>
</dbReference>